<dbReference type="SMART" id="SM00248">
    <property type="entry name" value="ANK"/>
    <property type="match status" value="3"/>
</dbReference>
<sequence length="339" mass="38300">MFLRGGSDSSSMSAESSFESEVSLDHLPYERYGMTVPENEHMLKPTKLDAINADPYIGKWGWTGIHRAAVLNDTETLEKMLSMGGDPNVATDNGWTPLHEAASEGWTEVVKLLVSYGADVNKTTHTGWSALHFAAGSGHLEMVKLLVKLGVDKNWRDSYGDLPIDKALRNAQQRFPSLPVRAPPSFNTTEKKEVYYEVAKYLNDGKDTDEVPSEDRFSIYAPILPGRIHSYDVGINFTELKGGYFDSSLPIIRDNLTEWRDHEAGDVDGLELDYKQIVAQNLRQENNTDILRWAEELDKEETVPPPTARMEGILDEFVEDLKARWKDPEYEKRMQGELT</sequence>
<dbReference type="EMBL" id="HBKN01007230">
    <property type="protein sequence ID" value="CAE2263849.1"/>
    <property type="molecule type" value="Transcribed_RNA"/>
</dbReference>
<dbReference type="PANTHER" id="PTHR24171:SF8">
    <property type="entry name" value="BRCA1-ASSOCIATED RING DOMAIN PROTEIN 1"/>
    <property type="match status" value="1"/>
</dbReference>
<name>A0A7S4JHM1_GUITH</name>
<evidence type="ECO:0000256" key="1">
    <source>
        <dbReference type="ARBA" id="ARBA00022737"/>
    </source>
</evidence>
<dbReference type="GO" id="GO:0004842">
    <property type="term" value="F:ubiquitin-protein transferase activity"/>
    <property type="evidence" value="ECO:0007669"/>
    <property type="project" value="TreeGrafter"/>
</dbReference>
<dbReference type="Pfam" id="PF12796">
    <property type="entry name" value="Ank_2"/>
    <property type="match status" value="1"/>
</dbReference>
<dbReference type="InterPro" id="IPR036770">
    <property type="entry name" value="Ankyrin_rpt-contain_sf"/>
</dbReference>
<evidence type="ECO:0000256" key="3">
    <source>
        <dbReference type="PROSITE-ProRule" id="PRU00023"/>
    </source>
</evidence>
<feature type="repeat" description="ANK" evidence="3">
    <location>
        <begin position="93"/>
        <end position="125"/>
    </location>
</feature>
<accession>A0A7S4JHM1</accession>
<dbReference type="AlphaFoldDB" id="A0A7S4JHM1"/>
<dbReference type="Gene3D" id="1.25.40.20">
    <property type="entry name" value="Ankyrin repeat-containing domain"/>
    <property type="match status" value="1"/>
</dbReference>
<dbReference type="PROSITE" id="PS50297">
    <property type="entry name" value="ANK_REP_REGION"/>
    <property type="match status" value="2"/>
</dbReference>
<dbReference type="PRINTS" id="PR01415">
    <property type="entry name" value="ANKYRIN"/>
</dbReference>
<reference evidence="4" key="1">
    <citation type="submission" date="2021-01" db="EMBL/GenBank/DDBJ databases">
        <authorList>
            <person name="Corre E."/>
            <person name="Pelletier E."/>
            <person name="Niang G."/>
            <person name="Scheremetjew M."/>
            <person name="Finn R."/>
            <person name="Kale V."/>
            <person name="Holt S."/>
            <person name="Cochrane G."/>
            <person name="Meng A."/>
            <person name="Brown T."/>
            <person name="Cohen L."/>
        </authorList>
    </citation>
    <scope>NUCLEOTIDE SEQUENCE</scope>
    <source>
        <strain evidence="4">CCMP 2712</strain>
    </source>
</reference>
<evidence type="ECO:0000313" key="4">
    <source>
        <dbReference type="EMBL" id="CAE2263849.1"/>
    </source>
</evidence>
<proteinExistence type="predicted"/>
<dbReference type="PANTHER" id="PTHR24171">
    <property type="entry name" value="ANKYRIN REPEAT DOMAIN-CONTAINING PROTEIN 39-RELATED"/>
    <property type="match status" value="1"/>
</dbReference>
<keyword evidence="2 3" id="KW-0040">ANK repeat</keyword>
<dbReference type="SUPFAM" id="SSF48403">
    <property type="entry name" value="Ankyrin repeat"/>
    <property type="match status" value="1"/>
</dbReference>
<dbReference type="PROSITE" id="PS50088">
    <property type="entry name" value="ANK_REPEAT"/>
    <property type="match status" value="3"/>
</dbReference>
<organism evidence="4">
    <name type="scientific">Guillardia theta</name>
    <name type="common">Cryptophyte</name>
    <name type="synonym">Cryptomonas phi</name>
    <dbReference type="NCBI Taxonomy" id="55529"/>
    <lineage>
        <taxon>Eukaryota</taxon>
        <taxon>Cryptophyceae</taxon>
        <taxon>Pyrenomonadales</taxon>
        <taxon>Geminigeraceae</taxon>
        <taxon>Guillardia</taxon>
    </lineage>
</organism>
<evidence type="ECO:0000256" key="2">
    <source>
        <dbReference type="ARBA" id="ARBA00023043"/>
    </source>
</evidence>
<gene>
    <name evidence="4" type="ORF">GTHE00462_LOCUS5764</name>
</gene>
<dbReference type="InterPro" id="IPR002110">
    <property type="entry name" value="Ankyrin_rpt"/>
</dbReference>
<dbReference type="GO" id="GO:0085020">
    <property type="term" value="P:protein K6-linked ubiquitination"/>
    <property type="evidence" value="ECO:0007669"/>
    <property type="project" value="TreeGrafter"/>
</dbReference>
<protein>
    <submittedName>
        <fullName evidence="4">Uncharacterized protein</fullName>
    </submittedName>
</protein>
<feature type="repeat" description="ANK" evidence="3">
    <location>
        <begin position="126"/>
        <end position="158"/>
    </location>
</feature>
<feature type="repeat" description="ANK" evidence="3">
    <location>
        <begin position="60"/>
        <end position="92"/>
    </location>
</feature>
<keyword evidence="1" id="KW-0677">Repeat</keyword>